<dbReference type="RefSeq" id="WP_169160793.1">
    <property type="nucleotide sequence ID" value="NZ_JABBFW010000007.1"/>
</dbReference>
<comment type="function">
    <text evidence="9">Member of the two-component regulatory system BvgS/BvgA. Phosphorylates BvgA via a four-step phosphorelay in response to environmental signals.</text>
</comment>
<feature type="domain" description="Histidine kinase" evidence="13">
    <location>
        <begin position="250"/>
        <end position="471"/>
    </location>
</feature>
<sequence length="473" mass="52576">MGSKEGLGLLDSATFTVDEAQLRRLRQASQRRLHVRQIPAMRAAGFFILSLILGLNELRLGRPLEDPALWRVVLLNVGYCLASWGVLWRWHGRTGRLDLGLLFLHLDLLVWLVNLHHVETDHTLFAAVLLVRVADQVGYGFRRALYFNHVVALAYLAYAAWAGARGSAVPWGDRIGMAVVMYLAGLYLSLTGLVTQRLRERVRRGVHAARDLVQQLERQTRHLQQQAEELQLARVAAEEASEAKSRFLSSISHELRTPLNGVMGMLQLLQGTELTPPQQHYTGTALESSARLVTLIEELLDVASMQAGALALHPQPFNFAQLVAALLQEMRPLAQGKPLLLEVEGDPALDRLFHADARRLRQMLFHLLHNALKFTDHGEVRLHLRCLREDELSALVRLVVSDTGCGMSAAQVERLFAPFEQADSSSTRRHGGSGLGLAIARETVALMGGSIRVRSEPGRGTAFEVEFQLRKAG</sequence>
<dbReference type="GO" id="GO:0005886">
    <property type="term" value="C:plasma membrane"/>
    <property type="evidence" value="ECO:0007669"/>
    <property type="project" value="TreeGrafter"/>
</dbReference>
<feature type="transmembrane region" description="Helical" evidence="12">
    <location>
        <begin position="175"/>
        <end position="194"/>
    </location>
</feature>
<feature type="coiled-coil region" evidence="11">
    <location>
        <begin position="199"/>
        <end position="243"/>
    </location>
</feature>
<dbReference type="Proteomes" id="UP000574067">
    <property type="component" value="Unassembled WGS sequence"/>
</dbReference>
<dbReference type="PRINTS" id="PR00344">
    <property type="entry name" value="BCTRLSENSOR"/>
</dbReference>
<dbReference type="GO" id="GO:0009927">
    <property type="term" value="F:histidine phosphotransfer kinase activity"/>
    <property type="evidence" value="ECO:0007669"/>
    <property type="project" value="TreeGrafter"/>
</dbReference>
<keyword evidence="3" id="KW-0597">Phosphoprotein</keyword>
<dbReference type="Pfam" id="PF02518">
    <property type="entry name" value="HATPase_c"/>
    <property type="match status" value="1"/>
</dbReference>
<evidence type="ECO:0000256" key="12">
    <source>
        <dbReference type="SAM" id="Phobius"/>
    </source>
</evidence>
<dbReference type="InterPro" id="IPR003661">
    <property type="entry name" value="HisK_dim/P_dom"/>
</dbReference>
<evidence type="ECO:0000313" key="15">
    <source>
        <dbReference type="Proteomes" id="UP000574067"/>
    </source>
</evidence>
<dbReference type="Gene3D" id="3.30.565.10">
    <property type="entry name" value="Histidine kinase-like ATPase, C-terminal domain"/>
    <property type="match status" value="1"/>
</dbReference>
<dbReference type="GO" id="GO:0000155">
    <property type="term" value="F:phosphorelay sensor kinase activity"/>
    <property type="evidence" value="ECO:0007669"/>
    <property type="project" value="InterPro"/>
</dbReference>
<dbReference type="InterPro" id="IPR003594">
    <property type="entry name" value="HATPase_dom"/>
</dbReference>
<keyword evidence="7" id="KW-0902">Two-component regulatory system</keyword>
<dbReference type="CDD" id="cd00082">
    <property type="entry name" value="HisKA"/>
    <property type="match status" value="1"/>
</dbReference>
<proteinExistence type="predicted"/>
<dbReference type="SUPFAM" id="SSF55874">
    <property type="entry name" value="ATPase domain of HSP90 chaperone/DNA topoisomerase II/histidine kinase"/>
    <property type="match status" value="1"/>
</dbReference>
<gene>
    <name evidence="14" type="ORF">HHL10_13035</name>
</gene>
<evidence type="ECO:0000256" key="9">
    <source>
        <dbReference type="ARBA" id="ARBA00058004"/>
    </source>
</evidence>
<keyword evidence="12" id="KW-1133">Transmembrane helix</keyword>
<dbReference type="InterPro" id="IPR036890">
    <property type="entry name" value="HATPase_C_sf"/>
</dbReference>
<feature type="transmembrane region" description="Helical" evidence="12">
    <location>
        <begin position="39"/>
        <end position="56"/>
    </location>
</feature>
<keyword evidence="5" id="KW-0732">Signal</keyword>
<evidence type="ECO:0000256" key="8">
    <source>
        <dbReference type="ARBA" id="ARBA00023026"/>
    </source>
</evidence>
<keyword evidence="11" id="KW-0175">Coiled coil</keyword>
<evidence type="ECO:0000256" key="6">
    <source>
        <dbReference type="ARBA" id="ARBA00022777"/>
    </source>
</evidence>
<dbReference type="AlphaFoldDB" id="A0A848F9G4"/>
<dbReference type="EMBL" id="JABBFW010000007">
    <property type="protein sequence ID" value="NML15898.1"/>
    <property type="molecule type" value="Genomic_DNA"/>
</dbReference>
<evidence type="ECO:0000256" key="2">
    <source>
        <dbReference type="ARBA" id="ARBA00012438"/>
    </source>
</evidence>
<feature type="transmembrane region" description="Helical" evidence="12">
    <location>
        <begin position="146"/>
        <end position="163"/>
    </location>
</feature>
<dbReference type="PROSITE" id="PS50109">
    <property type="entry name" value="HIS_KIN"/>
    <property type="match status" value="1"/>
</dbReference>
<dbReference type="EC" id="2.7.13.3" evidence="2"/>
<keyword evidence="15" id="KW-1185">Reference proteome</keyword>
<comment type="caution">
    <text evidence="14">The sequence shown here is derived from an EMBL/GenBank/DDBJ whole genome shotgun (WGS) entry which is preliminary data.</text>
</comment>
<dbReference type="SMART" id="SM00387">
    <property type="entry name" value="HATPase_c"/>
    <property type="match status" value="1"/>
</dbReference>
<dbReference type="Gene3D" id="1.10.287.130">
    <property type="match status" value="1"/>
</dbReference>
<feature type="transmembrane region" description="Helical" evidence="12">
    <location>
        <begin position="68"/>
        <end position="87"/>
    </location>
</feature>
<protein>
    <recommendedName>
        <fullName evidence="10">Virulence sensor protein BvgS</fullName>
        <ecNumber evidence="2">2.7.13.3</ecNumber>
    </recommendedName>
</protein>
<keyword evidence="12" id="KW-0472">Membrane</keyword>
<evidence type="ECO:0000256" key="5">
    <source>
        <dbReference type="ARBA" id="ARBA00022729"/>
    </source>
</evidence>
<evidence type="ECO:0000256" key="11">
    <source>
        <dbReference type="SAM" id="Coils"/>
    </source>
</evidence>
<dbReference type="CDD" id="cd16922">
    <property type="entry name" value="HATPase_EvgS-ArcB-TorS-like"/>
    <property type="match status" value="1"/>
</dbReference>
<evidence type="ECO:0000259" key="13">
    <source>
        <dbReference type="PROSITE" id="PS50109"/>
    </source>
</evidence>
<dbReference type="PANTHER" id="PTHR43047">
    <property type="entry name" value="TWO-COMPONENT HISTIDINE PROTEIN KINASE"/>
    <property type="match status" value="1"/>
</dbReference>
<keyword evidence="6" id="KW-0418">Kinase</keyword>
<dbReference type="SMART" id="SM00388">
    <property type="entry name" value="HisKA"/>
    <property type="match status" value="1"/>
</dbReference>
<dbReference type="SUPFAM" id="SSF47384">
    <property type="entry name" value="Homodimeric domain of signal transducing histidine kinase"/>
    <property type="match status" value="1"/>
</dbReference>
<evidence type="ECO:0000313" key="14">
    <source>
        <dbReference type="EMBL" id="NML15898.1"/>
    </source>
</evidence>
<organism evidence="14 15">
    <name type="scientific">Azohydromonas caseinilytica</name>
    <dbReference type="NCBI Taxonomy" id="2728836"/>
    <lineage>
        <taxon>Bacteria</taxon>
        <taxon>Pseudomonadati</taxon>
        <taxon>Pseudomonadota</taxon>
        <taxon>Betaproteobacteria</taxon>
        <taxon>Burkholderiales</taxon>
        <taxon>Sphaerotilaceae</taxon>
        <taxon>Azohydromonas</taxon>
    </lineage>
</organism>
<evidence type="ECO:0000256" key="3">
    <source>
        <dbReference type="ARBA" id="ARBA00022553"/>
    </source>
</evidence>
<evidence type="ECO:0000256" key="7">
    <source>
        <dbReference type="ARBA" id="ARBA00023012"/>
    </source>
</evidence>
<reference evidence="14 15" key="1">
    <citation type="submission" date="2020-04" db="EMBL/GenBank/DDBJ databases">
        <title>Azohydromonas sp. isolated from soil.</title>
        <authorList>
            <person name="Dahal R.H."/>
        </authorList>
    </citation>
    <scope>NUCLEOTIDE SEQUENCE [LARGE SCALE GENOMIC DNA]</scope>
    <source>
        <strain evidence="14 15">G-1-1-14</strain>
    </source>
</reference>
<dbReference type="InterPro" id="IPR004358">
    <property type="entry name" value="Sig_transdc_His_kin-like_C"/>
</dbReference>
<dbReference type="InterPro" id="IPR036097">
    <property type="entry name" value="HisK_dim/P_sf"/>
</dbReference>
<keyword evidence="8" id="KW-0843">Virulence</keyword>
<comment type="catalytic activity">
    <reaction evidence="1">
        <text>ATP + protein L-histidine = ADP + protein N-phospho-L-histidine.</text>
        <dbReference type="EC" id="2.7.13.3"/>
    </reaction>
</comment>
<dbReference type="FunFam" id="3.30.565.10:FF:000010">
    <property type="entry name" value="Sensor histidine kinase RcsC"/>
    <property type="match status" value="1"/>
</dbReference>
<keyword evidence="12" id="KW-0812">Transmembrane</keyword>
<evidence type="ECO:0000256" key="4">
    <source>
        <dbReference type="ARBA" id="ARBA00022679"/>
    </source>
</evidence>
<keyword evidence="4" id="KW-0808">Transferase</keyword>
<dbReference type="InterPro" id="IPR005467">
    <property type="entry name" value="His_kinase_dom"/>
</dbReference>
<dbReference type="PANTHER" id="PTHR43047:SF72">
    <property type="entry name" value="OSMOSENSING HISTIDINE PROTEIN KINASE SLN1"/>
    <property type="match status" value="1"/>
</dbReference>
<name>A0A848F9G4_9BURK</name>
<evidence type="ECO:0000256" key="10">
    <source>
        <dbReference type="ARBA" id="ARBA00070152"/>
    </source>
</evidence>
<accession>A0A848F9G4</accession>
<evidence type="ECO:0000256" key="1">
    <source>
        <dbReference type="ARBA" id="ARBA00000085"/>
    </source>
</evidence>
<dbReference type="Pfam" id="PF00512">
    <property type="entry name" value="HisKA"/>
    <property type="match status" value="1"/>
</dbReference>